<dbReference type="InterPro" id="IPR018656">
    <property type="entry name" value="DUF2087"/>
</dbReference>
<dbReference type="Proteomes" id="UP000294194">
    <property type="component" value="Unassembled WGS sequence"/>
</dbReference>
<protein>
    <submittedName>
        <fullName evidence="2">DUF2087 domain-containing protein</fullName>
    </submittedName>
</protein>
<gene>
    <name evidence="2" type="ORF">EYE40_11830</name>
</gene>
<name>A0A4Q9GTL4_9MICO</name>
<dbReference type="Pfam" id="PF09860">
    <property type="entry name" value="DUF2087"/>
    <property type="match status" value="1"/>
</dbReference>
<sequence length="156" mass="17170">MSNEWRRVVAALANAERRTVYAALVVGATPDIPAQRLEKALAALADAGLVSRSTDGTPTVIEGVFAELLAAEPEVRRDGVDRFIRDGRIEQYPAKPAQRREILEWAVATLPPGDHTEAALNQALCLLVDDFASLRRYLVDESLLERTPDGSSYRRT</sequence>
<dbReference type="AlphaFoldDB" id="A0A4Q9GTL4"/>
<dbReference type="EMBL" id="SISG01000001">
    <property type="protein sequence ID" value="TBN58025.1"/>
    <property type="molecule type" value="Genomic_DNA"/>
</dbReference>
<keyword evidence="3" id="KW-1185">Reference proteome</keyword>
<evidence type="ECO:0000313" key="2">
    <source>
        <dbReference type="EMBL" id="TBN58025.1"/>
    </source>
</evidence>
<comment type="caution">
    <text evidence="2">The sequence shown here is derived from an EMBL/GenBank/DDBJ whole genome shotgun (WGS) entry which is preliminary data.</text>
</comment>
<evidence type="ECO:0000313" key="3">
    <source>
        <dbReference type="Proteomes" id="UP000294194"/>
    </source>
</evidence>
<accession>A0A4Q9GTL4</accession>
<reference evidence="3" key="1">
    <citation type="submission" date="2019-02" db="EMBL/GenBank/DDBJ databases">
        <title>Glaciihabitans arcticus sp. nov., a psychrotolerant bacterium isolated from polar soil.</title>
        <authorList>
            <person name="Dahal R.H."/>
        </authorList>
    </citation>
    <scope>NUCLEOTIDE SEQUENCE [LARGE SCALE GENOMIC DNA]</scope>
    <source>
        <strain evidence="3">RP-3-7</strain>
    </source>
</reference>
<proteinExistence type="predicted"/>
<dbReference type="RefSeq" id="WP_130982134.1">
    <property type="nucleotide sequence ID" value="NZ_SISG01000001.1"/>
</dbReference>
<feature type="domain" description="DUF2087" evidence="1">
    <location>
        <begin position="88"/>
        <end position="155"/>
    </location>
</feature>
<evidence type="ECO:0000259" key="1">
    <source>
        <dbReference type="Pfam" id="PF09860"/>
    </source>
</evidence>
<organism evidence="2 3">
    <name type="scientific">Glaciihabitans arcticus</name>
    <dbReference type="NCBI Taxonomy" id="2668039"/>
    <lineage>
        <taxon>Bacteria</taxon>
        <taxon>Bacillati</taxon>
        <taxon>Actinomycetota</taxon>
        <taxon>Actinomycetes</taxon>
        <taxon>Micrococcales</taxon>
        <taxon>Microbacteriaceae</taxon>
        <taxon>Glaciihabitans</taxon>
    </lineage>
</organism>